<dbReference type="InterPro" id="IPR051478">
    <property type="entry name" value="Beta-lactamase-like_AB/R"/>
</dbReference>
<dbReference type="RefSeq" id="XP_064705762.1">
    <property type="nucleotide sequence ID" value="XM_064846782.1"/>
</dbReference>
<dbReference type="InterPro" id="IPR001466">
    <property type="entry name" value="Beta-lactam-related"/>
</dbReference>
<evidence type="ECO:0000313" key="4">
    <source>
        <dbReference type="Proteomes" id="UP001358417"/>
    </source>
</evidence>
<dbReference type="PANTHER" id="PTHR22935:SF97">
    <property type="entry name" value="BETA-LACTAMASE-RELATED DOMAIN-CONTAINING PROTEIN"/>
    <property type="match status" value="1"/>
</dbReference>
<dbReference type="Pfam" id="PF00144">
    <property type="entry name" value="Beta-lactamase"/>
    <property type="match status" value="1"/>
</dbReference>
<evidence type="ECO:0000313" key="3">
    <source>
        <dbReference type="EMBL" id="KAK5051535.1"/>
    </source>
</evidence>
<reference evidence="3 4" key="1">
    <citation type="submission" date="2023-08" db="EMBL/GenBank/DDBJ databases">
        <title>Black Yeasts Isolated from many extreme environments.</title>
        <authorList>
            <person name="Coleine C."/>
            <person name="Stajich J.E."/>
            <person name="Selbmann L."/>
        </authorList>
    </citation>
    <scope>NUCLEOTIDE SEQUENCE [LARGE SCALE GENOMIC DNA]</scope>
    <source>
        <strain evidence="3 4">CCFEE 5792</strain>
    </source>
</reference>
<name>A0AAV9N882_9EURO</name>
<feature type="domain" description="Beta-lactamase-like ARB-00930-like C-terminal" evidence="2">
    <location>
        <begin position="442"/>
        <end position="579"/>
    </location>
</feature>
<dbReference type="Proteomes" id="UP001358417">
    <property type="component" value="Unassembled WGS sequence"/>
</dbReference>
<protein>
    <recommendedName>
        <fullName evidence="5">Beta-lactamase-related domain-containing protein</fullName>
    </recommendedName>
</protein>
<dbReference type="Gene3D" id="3.40.710.10">
    <property type="entry name" value="DD-peptidase/beta-lactamase superfamily"/>
    <property type="match status" value="1"/>
</dbReference>
<keyword evidence="4" id="KW-1185">Reference proteome</keyword>
<proteinExistence type="predicted"/>
<feature type="domain" description="Beta-lactamase-related" evidence="1">
    <location>
        <begin position="111"/>
        <end position="420"/>
    </location>
</feature>
<gene>
    <name evidence="3" type="ORF">LTR84_003187</name>
</gene>
<dbReference type="AlphaFoldDB" id="A0AAV9N882"/>
<dbReference type="Pfam" id="PF26335">
    <property type="entry name" value="ARB_00930_C"/>
    <property type="match status" value="1"/>
</dbReference>
<comment type="caution">
    <text evidence="3">The sequence shown here is derived from an EMBL/GenBank/DDBJ whole genome shotgun (WGS) entry which is preliminary data.</text>
</comment>
<dbReference type="SUPFAM" id="SSF56601">
    <property type="entry name" value="beta-lactamase/transpeptidase-like"/>
    <property type="match status" value="1"/>
</dbReference>
<dbReference type="EMBL" id="JAVRRD010000015">
    <property type="protein sequence ID" value="KAK5051535.1"/>
    <property type="molecule type" value="Genomic_DNA"/>
</dbReference>
<evidence type="ECO:0000259" key="1">
    <source>
        <dbReference type="Pfam" id="PF00144"/>
    </source>
</evidence>
<evidence type="ECO:0000259" key="2">
    <source>
        <dbReference type="Pfam" id="PF26335"/>
    </source>
</evidence>
<organism evidence="3 4">
    <name type="scientific">Exophiala bonariae</name>
    <dbReference type="NCBI Taxonomy" id="1690606"/>
    <lineage>
        <taxon>Eukaryota</taxon>
        <taxon>Fungi</taxon>
        <taxon>Dikarya</taxon>
        <taxon>Ascomycota</taxon>
        <taxon>Pezizomycotina</taxon>
        <taxon>Eurotiomycetes</taxon>
        <taxon>Chaetothyriomycetidae</taxon>
        <taxon>Chaetothyriales</taxon>
        <taxon>Herpotrichiellaceae</taxon>
        <taxon>Exophiala</taxon>
    </lineage>
</organism>
<sequence>MHAIRIASYAAFSLVGYAACQDLELSDCSLLGPIYPMPVSLTKSPIIQDTRTSFKTLLQDVFDNGTTPWGDFDVANTSISLGVLSTQTGDFLSEYHHTGSTPLIKAGLVGGKLDADTLYRTGSIGKLLTVYTILVKLGMEYWSEPVTKFVADLQDARDDGPVRSINWSEVTLESLARQISGLPRDSSSTDISQFGAAAVELGLPKLDSGELLSCGGAGAQPCTPAEFLRYIEAQNPAAPSWQTPIYSNEAFQLLGLAFENITGESLSDAFKSGIAKPLGLKRTFWSPPANDSNAMVANPPGAQTFDEDLGGFTSAGGQWSSLGDLSAIGRSILRSSLLPPAVTRQWLKTTSLTGDSTSVVGMPFEIFRVDVPISPESNKTRTVDVFSKNGGLGGYSTWIFLSPDHEIGVTILAASPNLGGSAVLQLSELALATWLPAAEAAAREAAATNIAGKFTSNDGLNSSLSLEMIPDYKGLRLTELVYNGTDILALLAQDGATLQYMSLRDDKQLSFRAIFQSLQQPQSTSPKRAIASQCNLAWGSIDLYKYGGFGLEEFIVQVDGDGKATAVEAPALRTTFLRKG</sequence>
<dbReference type="InterPro" id="IPR012338">
    <property type="entry name" value="Beta-lactam/transpept-like"/>
</dbReference>
<evidence type="ECO:0008006" key="5">
    <source>
        <dbReference type="Google" id="ProtNLM"/>
    </source>
</evidence>
<accession>A0AAV9N882</accession>
<dbReference type="PANTHER" id="PTHR22935">
    <property type="entry name" value="PENICILLIN-BINDING PROTEIN"/>
    <property type="match status" value="1"/>
</dbReference>
<dbReference type="InterPro" id="IPR058664">
    <property type="entry name" value="ARB_00930-like_C"/>
</dbReference>
<dbReference type="GeneID" id="89971381"/>